<dbReference type="AlphaFoldDB" id="A6WBE3"/>
<evidence type="ECO:0008006" key="5">
    <source>
        <dbReference type="Google" id="ProtNLM"/>
    </source>
</evidence>
<feature type="compositionally biased region" description="Gly residues" evidence="1">
    <location>
        <begin position="226"/>
        <end position="237"/>
    </location>
</feature>
<reference evidence="4" key="1">
    <citation type="journal article" date="2008" name="PLoS ONE">
        <title>Survival in nuclear waste, extreme resistance, and potential applications gleaned from the genome sequence of Kineococcus radiotolerans SRS30216.</title>
        <authorList>
            <person name="Bagwell C.E."/>
            <person name="Bhat S."/>
            <person name="Hawkins G.M."/>
            <person name="Smith B.W."/>
            <person name="Biswas T."/>
            <person name="Hoover T.R."/>
            <person name="Saunders E."/>
            <person name="Han C.S."/>
            <person name="Tsodikov O.V."/>
            <person name="Shimkets L.J."/>
        </authorList>
    </citation>
    <scope>NUCLEOTIDE SEQUENCE [LARGE SCALE GENOMIC DNA]</scope>
    <source>
        <strain evidence="4">ATCC BAA-149 / DSM 14245 / SRS30216</strain>
    </source>
</reference>
<dbReference type="KEGG" id="kra:Krad_2660"/>
<sequence>MPVFYAELAHRRNLQFVADALLLTWIAGAVWLGRHVEQALAAPAETLRANTTNLAKIGDDVADSAQSVGNLPLIGDRLSAPVSQVADSAQQLSSTARSVSDTLQDVARWAGLVTTTVLLVLALLLWLPPRLHFVLGATRLRRIMRRPGALELLALRALTTAPLAQLRHLGEDPVAAWTRHDPLVLPLLADMAVRPYGLSWHDPHSAAGANTESSPTAALPLTQVGDRGGAGRRGGQG</sequence>
<feature type="transmembrane region" description="Helical" evidence="2">
    <location>
        <begin position="106"/>
        <end position="127"/>
    </location>
</feature>
<evidence type="ECO:0000256" key="2">
    <source>
        <dbReference type="SAM" id="Phobius"/>
    </source>
</evidence>
<organism evidence="3 4">
    <name type="scientific">Kineococcus radiotolerans (strain ATCC BAA-149 / DSM 14245 / SRS30216)</name>
    <dbReference type="NCBI Taxonomy" id="266940"/>
    <lineage>
        <taxon>Bacteria</taxon>
        <taxon>Bacillati</taxon>
        <taxon>Actinomycetota</taxon>
        <taxon>Actinomycetes</taxon>
        <taxon>Kineosporiales</taxon>
        <taxon>Kineosporiaceae</taxon>
        <taxon>Kineococcus</taxon>
    </lineage>
</organism>
<dbReference type="EMBL" id="CP000750">
    <property type="protein sequence ID" value="ABS04132.1"/>
    <property type="molecule type" value="Genomic_DNA"/>
</dbReference>
<feature type="transmembrane region" description="Helical" evidence="2">
    <location>
        <begin position="16"/>
        <end position="33"/>
    </location>
</feature>
<evidence type="ECO:0000256" key="1">
    <source>
        <dbReference type="SAM" id="MobiDB-lite"/>
    </source>
</evidence>
<gene>
    <name evidence="3" type="ordered locus">Krad_2660</name>
</gene>
<dbReference type="Proteomes" id="UP000001116">
    <property type="component" value="Chromosome"/>
</dbReference>
<accession>A6WBE3</accession>
<name>A6WBE3_KINRD</name>
<proteinExistence type="predicted"/>
<dbReference type="eggNOG" id="ENOG5032U4U">
    <property type="taxonomic scope" value="Bacteria"/>
</dbReference>
<feature type="region of interest" description="Disordered" evidence="1">
    <location>
        <begin position="205"/>
        <end position="237"/>
    </location>
</feature>
<evidence type="ECO:0000313" key="3">
    <source>
        <dbReference type="EMBL" id="ABS04132.1"/>
    </source>
</evidence>
<keyword evidence="2" id="KW-1133">Transmembrane helix</keyword>
<keyword evidence="2" id="KW-0472">Membrane</keyword>
<evidence type="ECO:0000313" key="4">
    <source>
        <dbReference type="Proteomes" id="UP000001116"/>
    </source>
</evidence>
<keyword evidence="2" id="KW-0812">Transmembrane</keyword>
<dbReference type="STRING" id="266940.Krad_2660"/>
<dbReference type="RefSeq" id="WP_012087634.1">
    <property type="nucleotide sequence ID" value="NC_009664.2"/>
</dbReference>
<protein>
    <recommendedName>
        <fullName evidence="5">Transmembrane protein</fullName>
    </recommendedName>
</protein>
<keyword evidence="4" id="KW-1185">Reference proteome</keyword>
<dbReference type="HOGENOM" id="CLU_104647_0_0_11"/>
<dbReference type="OrthoDB" id="5198533at2"/>